<feature type="transmembrane region" description="Helical" evidence="1">
    <location>
        <begin position="7"/>
        <end position="26"/>
    </location>
</feature>
<accession>A0A1R1PMC7</accession>
<feature type="transmembrane region" description="Helical" evidence="1">
    <location>
        <begin position="32"/>
        <end position="51"/>
    </location>
</feature>
<evidence type="ECO:0000313" key="2">
    <source>
        <dbReference type="EMBL" id="OMH82089.1"/>
    </source>
</evidence>
<keyword evidence="3" id="KW-1185">Reference proteome</keyword>
<dbReference type="Proteomes" id="UP000188320">
    <property type="component" value="Unassembled WGS sequence"/>
</dbReference>
<proteinExistence type="predicted"/>
<protein>
    <submittedName>
        <fullName evidence="2">Uncharacterized protein</fullName>
    </submittedName>
</protein>
<name>A0A1R1PMC7_ZANCU</name>
<feature type="transmembrane region" description="Helical" evidence="1">
    <location>
        <begin position="121"/>
        <end position="140"/>
    </location>
</feature>
<evidence type="ECO:0000313" key="3">
    <source>
        <dbReference type="Proteomes" id="UP000188320"/>
    </source>
</evidence>
<evidence type="ECO:0000256" key="1">
    <source>
        <dbReference type="SAM" id="Phobius"/>
    </source>
</evidence>
<dbReference type="AlphaFoldDB" id="A0A1R1PMC7"/>
<gene>
    <name evidence="2" type="ORF">AX774_g4448</name>
</gene>
<keyword evidence="1" id="KW-0812">Transmembrane</keyword>
<comment type="caution">
    <text evidence="2">The sequence shown here is derived from an EMBL/GenBank/DDBJ whole genome shotgun (WGS) entry which is preliminary data.</text>
</comment>
<organism evidence="2 3">
    <name type="scientific">Zancudomyces culisetae</name>
    <name type="common">Gut fungus</name>
    <name type="synonym">Smittium culisetae</name>
    <dbReference type="NCBI Taxonomy" id="1213189"/>
    <lineage>
        <taxon>Eukaryota</taxon>
        <taxon>Fungi</taxon>
        <taxon>Fungi incertae sedis</taxon>
        <taxon>Zoopagomycota</taxon>
        <taxon>Kickxellomycotina</taxon>
        <taxon>Harpellomycetes</taxon>
        <taxon>Harpellales</taxon>
        <taxon>Legeriomycetaceae</taxon>
        <taxon>Zancudomyces</taxon>
    </lineage>
</organism>
<dbReference type="EMBL" id="LSSK01000742">
    <property type="protein sequence ID" value="OMH82089.1"/>
    <property type="molecule type" value="Genomic_DNA"/>
</dbReference>
<keyword evidence="1" id="KW-0472">Membrane</keyword>
<keyword evidence="1" id="KW-1133">Transmembrane helix</keyword>
<reference evidence="3" key="1">
    <citation type="submission" date="2017-01" db="EMBL/GenBank/DDBJ databases">
        <authorList>
            <person name="Wang Y."/>
            <person name="White M."/>
            <person name="Kvist S."/>
            <person name="Moncalvo J.-M."/>
        </authorList>
    </citation>
    <scope>NUCLEOTIDE SEQUENCE [LARGE SCALE GENOMIC DNA]</scope>
    <source>
        <strain evidence="3">COL-18-3</strain>
    </source>
</reference>
<sequence>MLPKTTITLTYSCWFSSFIIYAISVYTPNCSTSSACVGSTALLIILLLPSVNSLLKSSTSPCVSIPLASIAAFTSSSSPLLNNPRTFTNIFLISFPNPIRLIHHFSITFDSIKYTLIRYSLLYSNAAPIIPIIASFVFLISPRSSTLSIRCPISSNITNTSCWLHCFTS</sequence>